<evidence type="ECO:0000313" key="2">
    <source>
        <dbReference type="EMBL" id="KAL0953466.1"/>
    </source>
</evidence>
<protein>
    <submittedName>
        <fullName evidence="2">Uncharacterized protein</fullName>
    </submittedName>
</protein>
<accession>A0ABR3JD32</accession>
<feature type="region of interest" description="Disordered" evidence="1">
    <location>
        <begin position="1"/>
        <end position="84"/>
    </location>
</feature>
<name>A0ABR3JD32_9AGAR</name>
<organism evidence="2 3">
    <name type="scientific">Hohenbuehelia grisea</name>
    <dbReference type="NCBI Taxonomy" id="104357"/>
    <lineage>
        <taxon>Eukaryota</taxon>
        <taxon>Fungi</taxon>
        <taxon>Dikarya</taxon>
        <taxon>Basidiomycota</taxon>
        <taxon>Agaricomycotina</taxon>
        <taxon>Agaricomycetes</taxon>
        <taxon>Agaricomycetidae</taxon>
        <taxon>Agaricales</taxon>
        <taxon>Pleurotineae</taxon>
        <taxon>Pleurotaceae</taxon>
        <taxon>Hohenbuehelia</taxon>
    </lineage>
</organism>
<evidence type="ECO:0000313" key="3">
    <source>
        <dbReference type="Proteomes" id="UP001556367"/>
    </source>
</evidence>
<sequence>MTSSPLLNNFDPFATHPFTNNSGVMPEPPKPSHLPNASPYPRAQPQSPNGQPTNGQPQKQAQKGVFTPFRPDNAPDLHQVLKKK</sequence>
<keyword evidence="3" id="KW-1185">Reference proteome</keyword>
<gene>
    <name evidence="2" type="ORF">HGRIS_004698</name>
</gene>
<dbReference type="EMBL" id="JASNQZ010000008">
    <property type="protein sequence ID" value="KAL0953466.1"/>
    <property type="molecule type" value="Genomic_DNA"/>
</dbReference>
<reference evidence="3" key="1">
    <citation type="submission" date="2024-06" db="EMBL/GenBank/DDBJ databases">
        <title>Multi-omics analyses provide insights into the biosynthesis of the anticancer antibiotic pleurotin in Hohenbuehelia grisea.</title>
        <authorList>
            <person name="Weaver J.A."/>
            <person name="Alberti F."/>
        </authorList>
    </citation>
    <scope>NUCLEOTIDE SEQUENCE [LARGE SCALE GENOMIC DNA]</scope>
    <source>
        <strain evidence="3">T-177</strain>
    </source>
</reference>
<evidence type="ECO:0000256" key="1">
    <source>
        <dbReference type="SAM" id="MobiDB-lite"/>
    </source>
</evidence>
<dbReference type="Proteomes" id="UP001556367">
    <property type="component" value="Unassembled WGS sequence"/>
</dbReference>
<proteinExistence type="predicted"/>
<comment type="caution">
    <text evidence="2">The sequence shown here is derived from an EMBL/GenBank/DDBJ whole genome shotgun (WGS) entry which is preliminary data.</text>
</comment>
<feature type="compositionally biased region" description="Polar residues" evidence="1">
    <location>
        <begin position="44"/>
        <end position="61"/>
    </location>
</feature>